<dbReference type="PRINTS" id="PR00081">
    <property type="entry name" value="GDHRDH"/>
</dbReference>
<gene>
    <name evidence="4" type="ORF">L2737_02125</name>
</gene>
<reference evidence="4 5" key="1">
    <citation type="submission" date="2022-01" db="EMBL/GenBank/DDBJ databases">
        <title>Whole genome-based taxonomy of the Shewanellaceae.</title>
        <authorList>
            <person name="Martin-Rodriguez A.J."/>
        </authorList>
    </citation>
    <scope>NUCLEOTIDE SEQUENCE [LARGE SCALE GENOMIC DNA]</scope>
    <source>
        <strain evidence="4 5">DSM 24955</strain>
    </source>
</reference>
<sequence length="235" mass="25741">MNNINNNVAMVTGASKGIGAAVSYMLAEENISELILVARASQEFNDLKTELKKNTKISVHCYEVDLLQQNEVNDFIANVISSFKNVDILINNAGLTIPKTIFESSLEELMSTMQVNLYTPFQLIQSLLKSGNKFQHIVNIASTAGIKGRAGWSTYSSSKAALTAFSESLREELLPLGTRVSCISPGRCATSLRRVLAPNEDQSTIMQPEDVANVIKLLLSDVGHFIDSENMVVRL</sequence>
<keyword evidence="2" id="KW-0560">Oxidoreductase</keyword>
<dbReference type="SUPFAM" id="SSF51735">
    <property type="entry name" value="NAD(P)-binding Rossmann-fold domains"/>
    <property type="match status" value="1"/>
</dbReference>
<accession>A0ABT0KKI2</accession>
<dbReference type="InterPro" id="IPR036291">
    <property type="entry name" value="NAD(P)-bd_dom_sf"/>
</dbReference>
<comment type="caution">
    <text evidence="4">The sequence shown here is derived from an EMBL/GenBank/DDBJ whole genome shotgun (WGS) entry which is preliminary data.</text>
</comment>
<dbReference type="PRINTS" id="PR00080">
    <property type="entry name" value="SDRFAMILY"/>
</dbReference>
<evidence type="ECO:0000256" key="3">
    <source>
        <dbReference type="RuleBase" id="RU000363"/>
    </source>
</evidence>
<dbReference type="InterPro" id="IPR020904">
    <property type="entry name" value="Sc_DH/Rdtase_CS"/>
</dbReference>
<dbReference type="PANTHER" id="PTHR42901">
    <property type="entry name" value="ALCOHOL DEHYDROGENASE"/>
    <property type="match status" value="1"/>
</dbReference>
<keyword evidence="5" id="KW-1185">Reference proteome</keyword>
<evidence type="ECO:0000256" key="1">
    <source>
        <dbReference type="ARBA" id="ARBA00006484"/>
    </source>
</evidence>
<dbReference type="Proteomes" id="UP001202134">
    <property type="component" value="Unassembled WGS sequence"/>
</dbReference>
<evidence type="ECO:0000313" key="4">
    <source>
        <dbReference type="EMBL" id="MCL1044129.1"/>
    </source>
</evidence>
<proteinExistence type="inferred from homology"/>
<evidence type="ECO:0000256" key="2">
    <source>
        <dbReference type="ARBA" id="ARBA00023002"/>
    </source>
</evidence>
<evidence type="ECO:0000313" key="5">
    <source>
        <dbReference type="Proteomes" id="UP001202134"/>
    </source>
</evidence>
<dbReference type="EMBL" id="JAKIKU010000001">
    <property type="protein sequence ID" value="MCL1044129.1"/>
    <property type="molecule type" value="Genomic_DNA"/>
</dbReference>
<name>A0ABT0KKI2_9GAMM</name>
<organism evidence="4 5">
    <name type="scientific">Shewanella electrodiphila</name>
    <dbReference type="NCBI Taxonomy" id="934143"/>
    <lineage>
        <taxon>Bacteria</taxon>
        <taxon>Pseudomonadati</taxon>
        <taxon>Pseudomonadota</taxon>
        <taxon>Gammaproteobacteria</taxon>
        <taxon>Alteromonadales</taxon>
        <taxon>Shewanellaceae</taxon>
        <taxon>Shewanella</taxon>
    </lineage>
</organism>
<dbReference type="Gene3D" id="3.40.50.720">
    <property type="entry name" value="NAD(P)-binding Rossmann-like Domain"/>
    <property type="match status" value="1"/>
</dbReference>
<protein>
    <submittedName>
        <fullName evidence="4">SDR family oxidoreductase</fullName>
    </submittedName>
</protein>
<dbReference type="Pfam" id="PF00106">
    <property type="entry name" value="adh_short"/>
    <property type="match status" value="1"/>
</dbReference>
<dbReference type="InterPro" id="IPR002347">
    <property type="entry name" value="SDR_fam"/>
</dbReference>
<dbReference type="PANTHER" id="PTHR42901:SF1">
    <property type="entry name" value="ALCOHOL DEHYDROGENASE"/>
    <property type="match status" value="1"/>
</dbReference>
<dbReference type="PROSITE" id="PS00061">
    <property type="entry name" value="ADH_SHORT"/>
    <property type="match status" value="1"/>
</dbReference>
<dbReference type="CDD" id="cd05233">
    <property type="entry name" value="SDR_c"/>
    <property type="match status" value="1"/>
</dbReference>
<comment type="similarity">
    <text evidence="1 3">Belongs to the short-chain dehydrogenases/reductases (SDR) family.</text>
</comment>
<dbReference type="RefSeq" id="WP_248954588.1">
    <property type="nucleotide sequence ID" value="NZ_JAKIKU010000001.1"/>
</dbReference>